<gene>
    <name evidence="2" type="ORF">M427DRAFT_66060</name>
</gene>
<feature type="region of interest" description="Disordered" evidence="1">
    <location>
        <begin position="411"/>
        <end position="709"/>
    </location>
</feature>
<accession>A0A139AX97</accession>
<evidence type="ECO:0000256" key="1">
    <source>
        <dbReference type="SAM" id="MobiDB-lite"/>
    </source>
</evidence>
<feature type="compositionally biased region" description="Pro residues" evidence="1">
    <location>
        <begin position="331"/>
        <end position="345"/>
    </location>
</feature>
<feature type="compositionally biased region" description="Acidic residues" evidence="1">
    <location>
        <begin position="484"/>
        <end position="499"/>
    </location>
</feature>
<feature type="region of interest" description="Disordered" evidence="1">
    <location>
        <begin position="261"/>
        <end position="280"/>
    </location>
</feature>
<evidence type="ECO:0000313" key="2">
    <source>
        <dbReference type="EMBL" id="KXS21329.1"/>
    </source>
</evidence>
<feature type="region of interest" description="Disordered" evidence="1">
    <location>
        <begin position="287"/>
        <end position="372"/>
    </location>
</feature>
<proteinExistence type="predicted"/>
<feature type="region of interest" description="Disordered" evidence="1">
    <location>
        <begin position="118"/>
        <end position="237"/>
    </location>
</feature>
<protein>
    <submittedName>
        <fullName evidence="2">Uncharacterized protein</fullName>
    </submittedName>
</protein>
<sequence>MLRDRQRARISRARDAVRAEMFAQANGIVSLPRAYALSPTYPKPVRPRSPSPPRVKSPARAHTELDEAVAKLRSLLPLLTPVAPVAKLDLIAQAVQRQHVPALGNVAPVIRRSAGNNQQYQTSLSNSTSHAAPGRKASRAADSSTQAAFRPGNSHYFRESQMSRRASPQRELSAPFSKTCTPPLSAPMKSNSIVSARVTKRPRKSARSTAKSLASGAAVRSSSNEKTKDGEDRSVREVATQADESLIAQSQAMHDTCAAAVDPGSHEEPLPSNQPSVEARKAFQTTLPHPHDAPHDDKHPHILSKPPFRTTPPRAPPPRTRTGLVPSTQPKSPPTPAPTSGPPLSRPAVTKPAPRGAPPRATKEPRGFEASLATWDARIAKAWRKGEQWREKDKWERSRWKGTWVGERAYARARRSKGPQPVRDERASGLVLPPQLHIIQTRTGPPDAAGSRPHSQTSLHERPTAAWQAAEGDGDLSAVGHLEGDDDSVWSDAGWEEAFVDPPAEAGVGLGVAMSGGTKEQDGTESRNGREGSRGSNERAHEGRGSPPSQEVSSRSPTPSRVASPASSSSDHKNSVAMLGPAQAMSNLGRAKQRKCSVGVSERSSTVEKTATTAESGARRSGSAGSGGPERERENVPLLPTDTASRVSTVPALVESPRADDSKPLVVPQDLSPTLLASPDSDDAPQPPPADPPKEITTITPDAPPPRKQARTLVPLVDLERALDLVVEEVVMREVGGRGNVAGPAWWNGVWAGGTSLAV</sequence>
<dbReference type="Proteomes" id="UP000070544">
    <property type="component" value="Unassembled WGS sequence"/>
</dbReference>
<feature type="compositionally biased region" description="Pro residues" evidence="1">
    <location>
        <begin position="309"/>
        <end position="319"/>
    </location>
</feature>
<feature type="compositionally biased region" description="Polar residues" evidence="1">
    <location>
        <begin position="118"/>
        <end position="130"/>
    </location>
</feature>
<evidence type="ECO:0000313" key="3">
    <source>
        <dbReference type="Proteomes" id="UP000070544"/>
    </source>
</evidence>
<feature type="compositionally biased region" description="Basic and acidic residues" evidence="1">
    <location>
        <begin position="289"/>
        <end position="300"/>
    </location>
</feature>
<feature type="compositionally biased region" description="Low complexity" evidence="1">
    <location>
        <begin position="552"/>
        <end position="569"/>
    </location>
</feature>
<feature type="compositionally biased region" description="Low complexity" evidence="1">
    <location>
        <begin position="614"/>
        <end position="623"/>
    </location>
</feature>
<feature type="compositionally biased region" description="Low complexity" evidence="1">
    <location>
        <begin position="320"/>
        <end position="330"/>
    </location>
</feature>
<feature type="compositionally biased region" description="Polar residues" evidence="1">
    <location>
        <begin position="602"/>
        <end position="613"/>
    </location>
</feature>
<feature type="region of interest" description="Disordered" evidence="1">
    <location>
        <begin position="39"/>
        <end position="61"/>
    </location>
</feature>
<organism evidence="2 3">
    <name type="scientific">Gonapodya prolifera (strain JEL478)</name>
    <name type="common">Monoblepharis prolifera</name>
    <dbReference type="NCBI Taxonomy" id="1344416"/>
    <lineage>
        <taxon>Eukaryota</taxon>
        <taxon>Fungi</taxon>
        <taxon>Fungi incertae sedis</taxon>
        <taxon>Chytridiomycota</taxon>
        <taxon>Chytridiomycota incertae sedis</taxon>
        <taxon>Monoblepharidomycetes</taxon>
        <taxon>Monoblepharidales</taxon>
        <taxon>Gonapodyaceae</taxon>
        <taxon>Gonapodya</taxon>
    </lineage>
</organism>
<keyword evidence="3" id="KW-1185">Reference proteome</keyword>
<feature type="compositionally biased region" description="Polar residues" evidence="1">
    <location>
        <begin position="176"/>
        <end position="194"/>
    </location>
</feature>
<feature type="compositionally biased region" description="Pro residues" evidence="1">
    <location>
        <begin position="41"/>
        <end position="55"/>
    </location>
</feature>
<dbReference type="EMBL" id="KQ965733">
    <property type="protein sequence ID" value="KXS21329.1"/>
    <property type="molecule type" value="Genomic_DNA"/>
</dbReference>
<name>A0A139AX97_GONPJ</name>
<dbReference type="OMA" id="PERCEPK"/>
<dbReference type="AlphaFoldDB" id="A0A139AX97"/>
<feature type="compositionally biased region" description="Basic and acidic residues" evidence="1">
    <location>
        <begin position="223"/>
        <end position="236"/>
    </location>
</feature>
<reference evidence="2 3" key="1">
    <citation type="journal article" date="2015" name="Genome Biol. Evol.">
        <title>Phylogenomic analyses indicate that early fungi evolved digesting cell walls of algal ancestors of land plants.</title>
        <authorList>
            <person name="Chang Y."/>
            <person name="Wang S."/>
            <person name="Sekimoto S."/>
            <person name="Aerts A.L."/>
            <person name="Choi C."/>
            <person name="Clum A."/>
            <person name="LaButti K.M."/>
            <person name="Lindquist E.A."/>
            <person name="Yee Ngan C."/>
            <person name="Ohm R.A."/>
            <person name="Salamov A.A."/>
            <person name="Grigoriev I.V."/>
            <person name="Spatafora J.W."/>
            <person name="Berbee M.L."/>
        </authorList>
    </citation>
    <scope>NUCLEOTIDE SEQUENCE [LARGE SCALE GENOMIC DNA]</scope>
    <source>
        <strain evidence="2 3">JEL478</strain>
    </source>
</reference>
<feature type="compositionally biased region" description="Basic and acidic residues" evidence="1">
    <location>
        <begin position="519"/>
        <end position="544"/>
    </location>
</feature>